<accession>A0A1B1A3H8</accession>
<name>A0A1B1A3H8_9RHOB</name>
<evidence type="ECO:0000313" key="2">
    <source>
        <dbReference type="EMBL" id="ANP41086.1"/>
    </source>
</evidence>
<feature type="chain" id="PRO_5008518351" evidence="1">
    <location>
        <begin position="28"/>
        <end position="106"/>
    </location>
</feature>
<evidence type="ECO:0000256" key="1">
    <source>
        <dbReference type="SAM" id="SignalP"/>
    </source>
</evidence>
<dbReference type="STRING" id="1265309.K529_009960"/>
<feature type="signal peptide" evidence="1">
    <location>
        <begin position="1"/>
        <end position="27"/>
    </location>
</feature>
<proteinExistence type="predicted"/>
<dbReference type="EMBL" id="CP015230">
    <property type="protein sequence ID" value="ANP41086.1"/>
    <property type="molecule type" value="Genomic_DNA"/>
</dbReference>
<keyword evidence="1" id="KW-0732">Signal</keyword>
<dbReference type="AlphaFoldDB" id="A0A1B1A3H8"/>
<gene>
    <name evidence="2" type="ORF">K529_009960</name>
</gene>
<dbReference type="RefSeq" id="WP_005628747.1">
    <property type="nucleotide sequence ID" value="NZ_CP015230.1"/>
</dbReference>
<dbReference type="GeneID" id="28250158"/>
<protein>
    <submittedName>
        <fullName evidence="2">Uncharacterized protein</fullName>
    </submittedName>
</protein>
<dbReference type="KEGG" id="rmb:K529_009960"/>
<reference evidence="2 3" key="1">
    <citation type="journal article" date="2016" name="ISME J.">
        <title>Global occurrence and heterogeneity of the Roseobacter-clade species Ruegeria mobilis.</title>
        <authorList>
            <person name="Sonnenschein E."/>
            <person name="Gram L."/>
        </authorList>
    </citation>
    <scope>NUCLEOTIDE SEQUENCE [LARGE SCALE GENOMIC DNA]</scope>
    <source>
        <strain evidence="2 3">F1926</strain>
    </source>
</reference>
<organism evidence="2 3">
    <name type="scientific">Tritonibacter mobilis F1926</name>
    <dbReference type="NCBI Taxonomy" id="1265309"/>
    <lineage>
        <taxon>Bacteria</taxon>
        <taxon>Pseudomonadati</taxon>
        <taxon>Pseudomonadota</taxon>
        <taxon>Alphaproteobacteria</taxon>
        <taxon>Rhodobacterales</taxon>
        <taxon>Paracoccaceae</taxon>
        <taxon>Tritonibacter</taxon>
    </lineage>
</organism>
<sequence>MMIVFRLTLAACLCVTSTLFVAPSAEAGAIERACRNSNRSAAEANLCRCIQQVAEGRLTKSEQRTVSKWFADPHRAQEVRQSARSSDARLWKKYKVFGSDAERICG</sequence>
<evidence type="ECO:0000313" key="3">
    <source>
        <dbReference type="Proteomes" id="UP000013243"/>
    </source>
</evidence>
<dbReference type="Proteomes" id="UP000013243">
    <property type="component" value="Chromosome"/>
</dbReference>